<protein>
    <recommendedName>
        <fullName evidence="1">Glyoxalase-related protein domain-containing protein</fullName>
    </recommendedName>
</protein>
<dbReference type="Pfam" id="PF20066">
    <property type="entry name" value="Glyoxalase_8"/>
    <property type="match status" value="1"/>
</dbReference>
<dbReference type="EMBL" id="BMPE01000023">
    <property type="protein sequence ID" value="GGL16513.1"/>
    <property type="molecule type" value="Genomic_DNA"/>
</dbReference>
<organism evidence="2 3">
    <name type="scientific">Deinococcus radiotolerans</name>
    <dbReference type="NCBI Taxonomy" id="1309407"/>
    <lineage>
        <taxon>Bacteria</taxon>
        <taxon>Thermotogati</taxon>
        <taxon>Deinococcota</taxon>
        <taxon>Deinococci</taxon>
        <taxon>Deinococcales</taxon>
        <taxon>Deinococcaceae</taxon>
        <taxon>Deinococcus</taxon>
    </lineage>
</organism>
<dbReference type="RefSeq" id="WP_189070679.1">
    <property type="nucleotide sequence ID" value="NZ_BMPE01000023.1"/>
</dbReference>
<evidence type="ECO:0000313" key="2">
    <source>
        <dbReference type="EMBL" id="GGL16513.1"/>
    </source>
</evidence>
<evidence type="ECO:0000259" key="1">
    <source>
        <dbReference type="Pfam" id="PF20066"/>
    </source>
</evidence>
<comment type="caution">
    <text evidence="2">The sequence shown here is derived from an EMBL/GenBank/DDBJ whole genome shotgun (WGS) entry which is preliminary data.</text>
</comment>
<sequence length="377" mass="42053">MSDLSLAPFIARLRRADLLLTDAQAKQAASATMQGASEPLNAAELKRQARQLQTFLSMLGMPLKHTKALEAVATLHGYRNWYFAREATTKASPALPEFTAAYVTRLPTGHPPFRHRDALIIPWWLRDTAHPEGLHPEVVAMLEELTSFFNELQPPHGWARAFLEGDDVTATHLAGVQARHLREVRGTVEYYGYKHMFGTPERVATHLAKAHAGFVPIGDLDQGAVLAALYNAAYPINAGVFAYETAPMTAAQGQEALQRHRREQKSHIYFDYVLGRRLKLVFVDDYPWLEIERYEEPYTPGLAAYVLDVLRITGDPAHDAIRHVQLAGLLANAAKSDITPDTSIDDPDLTNQGRQLVKVMHATIQSANAEQRVRRTP</sequence>
<feature type="domain" description="Glyoxalase-related protein" evidence="1">
    <location>
        <begin position="41"/>
        <end position="88"/>
    </location>
</feature>
<evidence type="ECO:0000313" key="3">
    <source>
        <dbReference type="Proteomes" id="UP000604341"/>
    </source>
</evidence>
<dbReference type="Proteomes" id="UP000604341">
    <property type="component" value="Unassembled WGS sequence"/>
</dbReference>
<gene>
    <name evidence="2" type="ORF">GCM10010844_39240</name>
</gene>
<keyword evidence="3" id="KW-1185">Reference proteome</keyword>
<name>A0ABQ2FQH1_9DEIO</name>
<dbReference type="InterPro" id="IPR045517">
    <property type="entry name" value="Glyoxalase_8"/>
</dbReference>
<accession>A0ABQ2FQH1</accession>
<proteinExistence type="predicted"/>
<reference evidence="3" key="1">
    <citation type="journal article" date="2019" name="Int. J. Syst. Evol. Microbiol.">
        <title>The Global Catalogue of Microorganisms (GCM) 10K type strain sequencing project: providing services to taxonomists for standard genome sequencing and annotation.</title>
        <authorList>
            <consortium name="The Broad Institute Genomics Platform"/>
            <consortium name="The Broad Institute Genome Sequencing Center for Infectious Disease"/>
            <person name="Wu L."/>
            <person name="Ma J."/>
        </authorList>
    </citation>
    <scope>NUCLEOTIDE SEQUENCE [LARGE SCALE GENOMIC DNA]</scope>
    <source>
        <strain evidence="3">JCM 19173</strain>
    </source>
</reference>